<dbReference type="Proteomes" id="UP001429357">
    <property type="component" value="Unassembled WGS sequence"/>
</dbReference>
<dbReference type="InterPro" id="IPR014036">
    <property type="entry name" value="DeoR-like_C"/>
</dbReference>
<dbReference type="SUPFAM" id="SSF100950">
    <property type="entry name" value="NagB/RpiA/CoA transferase-like"/>
    <property type="match status" value="1"/>
</dbReference>
<dbReference type="Gene3D" id="1.10.10.10">
    <property type="entry name" value="Winged helix-like DNA-binding domain superfamily/Winged helix DNA-binding domain"/>
    <property type="match status" value="1"/>
</dbReference>
<sequence>MLTEERQQQILQLIQEKNIVKLQELTQKLDASESTIRRDLQDLEDQHLLLRIHGGAKKIQRFMLEPDMQQKTSEHPSEKRAIAAYGASLVHAEDVIYLDAGSTTLELIDHLPRGIQIKAVTNSVQHAARLIERQIETIILGGNIKLSTQATLGYTAIQQLEPFRFTKAFLGANGIELTAGITTPDPDEALLKKTAARQADMAIVLADASKFEQITFTKFAALRDVMIITDALDLQNAQAYHEETSITEVMK</sequence>
<keyword evidence="3" id="KW-0804">Transcription</keyword>
<dbReference type="PANTHER" id="PTHR30363">
    <property type="entry name" value="HTH-TYPE TRANSCRIPTIONAL REGULATOR SRLR-RELATED"/>
    <property type="match status" value="1"/>
</dbReference>
<evidence type="ECO:0000256" key="3">
    <source>
        <dbReference type="ARBA" id="ARBA00023163"/>
    </source>
</evidence>
<dbReference type="EMBL" id="MAEI02000001">
    <property type="protein sequence ID" value="MEO1782157.1"/>
    <property type="molecule type" value="Genomic_DNA"/>
</dbReference>
<accession>A0ABV0F507</accession>
<evidence type="ECO:0000313" key="6">
    <source>
        <dbReference type="Proteomes" id="UP001429357"/>
    </source>
</evidence>
<dbReference type="PRINTS" id="PR00037">
    <property type="entry name" value="HTHLACR"/>
</dbReference>
<dbReference type="Gene3D" id="3.40.50.1360">
    <property type="match status" value="1"/>
</dbReference>
<dbReference type="SMART" id="SM01134">
    <property type="entry name" value="DeoRC"/>
    <property type="match status" value="1"/>
</dbReference>
<dbReference type="InterPro" id="IPR037171">
    <property type="entry name" value="NagB/RpiA_transferase-like"/>
</dbReference>
<dbReference type="PROSITE" id="PS00894">
    <property type="entry name" value="HTH_DEOR_1"/>
    <property type="match status" value="1"/>
</dbReference>
<proteinExistence type="predicted"/>
<comment type="caution">
    <text evidence="5">The sequence shown here is derived from an EMBL/GenBank/DDBJ whole genome shotgun (WGS) entry which is preliminary data.</text>
</comment>
<reference evidence="5" key="2">
    <citation type="submission" date="2024-02" db="EMBL/GenBank/DDBJ databases">
        <title>The Genome Sequence of Enterococcus diestrammenae JM9A.</title>
        <authorList>
            <person name="Earl A."/>
            <person name="Manson A."/>
            <person name="Gilmore M."/>
            <person name="Sanders J."/>
            <person name="Shea T."/>
            <person name="Howe W."/>
            <person name="Livny J."/>
            <person name="Cuomo C."/>
            <person name="Neafsey D."/>
            <person name="Birren B."/>
        </authorList>
    </citation>
    <scope>NUCLEOTIDE SEQUENCE</scope>
    <source>
        <strain evidence="5">JM9A</strain>
    </source>
</reference>
<dbReference type="Pfam" id="PF00455">
    <property type="entry name" value="DeoRC"/>
    <property type="match status" value="1"/>
</dbReference>
<dbReference type="InterPro" id="IPR018356">
    <property type="entry name" value="Tscrpt_reg_HTH_DeoR_CS"/>
</dbReference>
<gene>
    <name evidence="5" type="ORF">BAU18_001750</name>
</gene>
<dbReference type="InterPro" id="IPR050313">
    <property type="entry name" value="Carb_Metab_HTH_regulators"/>
</dbReference>
<dbReference type="SMART" id="SM00420">
    <property type="entry name" value="HTH_DEOR"/>
    <property type="match status" value="1"/>
</dbReference>
<evidence type="ECO:0000256" key="1">
    <source>
        <dbReference type="ARBA" id="ARBA00023015"/>
    </source>
</evidence>
<organism evidence="5 6">
    <name type="scientific">Enterococcus diestrammenae</name>
    <dbReference type="NCBI Taxonomy" id="1155073"/>
    <lineage>
        <taxon>Bacteria</taxon>
        <taxon>Bacillati</taxon>
        <taxon>Bacillota</taxon>
        <taxon>Bacilli</taxon>
        <taxon>Lactobacillales</taxon>
        <taxon>Enterococcaceae</taxon>
        <taxon>Enterococcus</taxon>
    </lineage>
</organism>
<evidence type="ECO:0000256" key="2">
    <source>
        <dbReference type="ARBA" id="ARBA00023125"/>
    </source>
</evidence>
<keyword evidence="6" id="KW-1185">Reference proteome</keyword>
<evidence type="ECO:0000259" key="4">
    <source>
        <dbReference type="PROSITE" id="PS51000"/>
    </source>
</evidence>
<dbReference type="InterPro" id="IPR036388">
    <property type="entry name" value="WH-like_DNA-bd_sf"/>
</dbReference>
<protein>
    <submittedName>
        <fullName evidence="5">DeoR family transcriptional regulator, fructose operon transcriptional repressor</fullName>
    </submittedName>
</protein>
<dbReference type="InterPro" id="IPR036390">
    <property type="entry name" value="WH_DNA-bd_sf"/>
</dbReference>
<dbReference type="SUPFAM" id="SSF46785">
    <property type="entry name" value="Winged helix' DNA-binding domain"/>
    <property type="match status" value="1"/>
</dbReference>
<dbReference type="InterPro" id="IPR001034">
    <property type="entry name" value="DeoR_HTH"/>
</dbReference>
<feature type="domain" description="HTH deoR-type" evidence="4">
    <location>
        <begin position="3"/>
        <end position="58"/>
    </location>
</feature>
<dbReference type="PANTHER" id="PTHR30363:SF56">
    <property type="entry name" value="TRANSCRIPTIONAL REGULATOR, DEOR FAMILY"/>
    <property type="match status" value="1"/>
</dbReference>
<dbReference type="PROSITE" id="PS51000">
    <property type="entry name" value="HTH_DEOR_2"/>
    <property type="match status" value="1"/>
</dbReference>
<keyword evidence="2" id="KW-0238">DNA-binding</keyword>
<keyword evidence="1" id="KW-0805">Transcription regulation</keyword>
<evidence type="ECO:0000313" key="5">
    <source>
        <dbReference type="EMBL" id="MEO1782157.1"/>
    </source>
</evidence>
<dbReference type="Pfam" id="PF08220">
    <property type="entry name" value="HTH_DeoR"/>
    <property type="match status" value="1"/>
</dbReference>
<dbReference type="RefSeq" id="WP_161868680.1">
    <property type="nucleotide sequence ID" value="NZ_MAEI02000001.1"/>
</dbReference>
<reference evidence="5" key="1">
    <citation type="submission" date="2016-06" db="EMBL/GenBank/DDBJ databases">
        <authorList>
            <person name="Van Tyne D."/>
        </authorList>
    </citation>
    <scope>NUCLEOTIDE SEQUENCE</scope>
    <source>
        <strain evidence="5">JM9A</strain>
    </source>
</reference>
<name>A0ABV0F507_9ENTE</name>